<feature type="active site" description="Charge relay system" evidence="4">
    <location>
        <position position="269"/>
    </location>
</feature>
<evidence type="ECO:0000256" key="3">
    <source>
        <dbReference type="ARBA" id="ARBA00022801"/>
    </source>
</evidence>
<evidence type="ECO:0000313" key="6">
    <source>
        <dbReference type="EMBL" id="QSZ40584.1"/>
    </source>
</evidence>
<feature type="domain" description="AB hydrolase-1" evidence="5">
    <location>
        <begin position="60"/>
        <end position="301"/>
    </location>
</feature>
<reference evidence="6" key="2">
    <citation type="submission" date="2021-04" db="EMBL/GenBank/DDBJ databases">
        <title>Isolation and characterization of a novel species of the genus Sulfurimonas.</title>
        <authorList>
            <person name="Fukui M."/>
        </authorList>
    </citation>
    <scope>NUCLEOTIDE SEQUENCE</scope>
    <source>
        <strain evidence="6">H1576</strain>
    </source>
</reference>
<dbReference type="InterPro" id="IPR050960">
    <property type="entry name" value="AB_hydrolase_4_sf"/>
</dbReference>
<dbReference type="PROSITE" id="PS01133">
    <property type="entry name" value="UPF0017"/>
    <property type="match status" value="1"/>
</dbReference>
<dbReference type="InterPro" id="IPR000952">
    <property type="entry name" value="AB_hydrolase_4_CS"/>
</dbReference>
<dbReference type="EMBL" id="CP046072">
    <property type="protein sequence ID" value="QSZ40584.1"/>
    <property type="molecule type" value="Genomic_DNA"/>
</dbReference>
<dbReference type="Gene3D" id="3.40.50.1820">
    <property type="entry name" value="alpha/beta hydrolase"/>
    <property type="match status" value="1"/>
</dbReference>
<dbReference type="PIRSF" id="PIRSF005211">
    <property type="entry name" value="Ab_hydro_YheT"/>
    <property type="match status" value="1"/>
</dbReference>
<evidence type="ECO:0000259" key="5">
    <source>
        <dbReference type="Pfam" id="PF00561"/>
    </source>
</evidence>
<reference evidence="6" key="1">
    <citation type="submission" date="2019-11" db="EMBL/GenBank/DDBJ databases">
        <authorList>
            <person name="Kojima H."/>
        </authorList>
    </citation>
    <scope>NUCLEOTIDE SEQUENCE</scope>
    <source>
        <strain evidence="6">H1576</strain>
    </source>
</reference>
<dbReference type="KEGG" id="saqt:GJV85_00105"/>
<dbReference type="Proteomes" id="UP000671852">
    <property type="component" value="Chromosome"/>
</dbReference>
<dbReference type="InterPro" id="IPR000073">
    <property type="entry name" value="AB_hydrolase_1"/>
</dbReference>
<protein>
    <submittedName>
        <fullName evidence="6">Hydrolase</fullName>
    </submittedName>
</protein>
<organism evidence="6 7">
    <name type="scientific">Sulfurimonas aquatica</name>
    <dbReference type="NCBI Taxonomy" id="2672570"/>
    <lineage>
        <taxon>Bacteria</taxon>
        <taxon>Pseudomonadati</taxon>
        <taxon>Campylobacterota</taxon>
        <taxon>Epsilonproteobacteria</taxon>
        <taxon>Campylobacterales</taxon>
        <taxon>Sulfurimonadaceae</taxon>
        <taxon>Sulfurimonas</taxon>
    </lineage>
</organism>
<dbReference type="PANTHER" id="PTHR10794">
    <property type="entry name" value="ABHYDROLASE DOMAIN-CONTAINING PROTEIN"/>
    <property type="match status" value="1"/>
</dbReference>
<dbReference type="NCBIfam" id="NF008218">
    <property type="entry name" value="PRK10985.1"/>
    <property type="match status" value="1"/>
</dbReference>
<keyword evidence="2" id="KW-0719">Serine esterase</keyword>
<comment type="similarity">
    <text evidence="1">Belongs to the AB hydrolase superfamily. AB hydrolase 4 family.</text>
</comment>
<evidence type="ECO:0000256" key="4">
    <source>
        <dbReference type="PIRSR" id="PIRSR005211-1"/>
    </source>
</evidence>
<proteinExistence type="inferred from homology"/>
<name>A0A975GBU5_9BACT</name>
<feature type="active site" description="Charge relay system" evidence="4">
    <location>
        <position position="140"/>
    </location>
</feature>
<dbReference type="Pfam" id="PF00561">
    <property type="entry name" value="Abhydrolase_1"/>
    <property type="match status" value="1"/>
</dbReference>
<evidence type="ECO:0000256" key="2">
    <source>
        <dbReference type="ARBA" id="ARBA00022487"/>
    </source>
</evidence>
<sequence length="321" mass="36392">MYEKFSAGFGLKNRHLQTVYASFFRKNVPIDFEVEEFVLSDGDFLECFWSYADKKEKQMPTVVLFHGLTGSYRSSYILGMIHALNSAGLNTVLMHFRGCGTKANLLPRSYHSGESGDALEFIQSLRKRNPLSDVYAVGFSLGANMLLKLLGEMAKNSLIKKAVAISAPMQLDTCANFINEGFSKIYQKRLVGDLNKSLDKKYDKHDMFSHINLKREDIVKLKTFWDFDGAYTAPVHGFKSAEDYYTKCSSRQFLKNIQTPTLIIHALDDPFMSSDVIPNENELSPFITLEVSQNGGHVGFVGGSIFKPEYWLEKRAIRFFS</sequence>
<dbReference type="InterPro" id="IPR012020">
    <property type="entry name" value="ABHD4"/>
</dbReference>
<dbReference type="AlphaFoldDB" id="A0A975GBU5"/>
<dbReference type="PANTHER" id="PTHR10794:SF94">
    <property type="entry name" value="ESTERASE YHET-RELATED"/>
    <property type="match status" value="1"/>
</dbReference>
<keyword evidence="3 6" id="KW-0378">Hydrolase</keyword>
<evidence type="ECO:0000313" key="7">
    <source>
        <dbReference type="Proteomes" id="UP000671852"/>
    </source>
</evidence>
<dbReference type="RefSeq" id="WP_207561862.1">
    <property type="nucleotide sequence ID" value="NZ_CP046072.1"/>
</dbReference>
<keyword evidence="7" id="KW-1185">Reference proteome</keyword>
<gene>
    <name evidence="6" type="ORF">GJV85_00105</name>
</gene>
<evidence type="ECO:0000256" key="1">
    <source>
        <dbReference type="ARBA" id="ARBA00010884"/>
    </source>
</evidence>
<feature type="active site" description="Charge relay system" evidence="4">
    <location>
        <position position="297"/>
    </location>
</feature>
<accession>A0A975GBU5</accession>
<dbReference type="GO" id="GO:0034338">
    <property type="term" value="F:short-chain carboxylesterase activity"/>
    <property type="evidence" value="ECO:0007669"/>
    <property type="project" value="TreeGrafter"/>
</dbReference>
<dbReference type="GO" id="GO:0047372">
    <property type="term" value="F:monoacylglycerol lipase activity"/>
    <property type="evidence" value="ECO:0007669"/>
    <property type="project" value="TreeGrafter"/>
</dbReference>
<dbReference type="SUPFAM" id="SSF53474">
    <property type="entry name" value="alpha/beta-Hydrolases"/>
    <property type="match status" value="1"/>
</dbReference>
<dbReference type="InterPro" id="IPR029058">
    <property type="entry name" value="AB_hydrolase_fold"/>
</dbReference>